<gene>
    <name evidence="3" type="ORF">BN1012_Phect1475</name>
</gene>
<evidence type="ECO:0000259" key="2">
    <source>
        <dbReference type="Pfam" id="PF00487"/>
    </source>
</evidence>
<keyword evidence="1" id="KW-1133">Transmembrane helix</keyword>
<dbReference type="GO" id="GO:0006629">
    <property type="term" value="P:lipid metabolic process"/>
    <property type="evidence" value="ECO:0007669"/>
    <property type="project" value="InterPro"/>
</dbReference>
<dbReference type="PATRIC" id="fig|1458461.3.peg.1474"/>
<dbReference type="STRING" id="1458461.BN1012_Phect1475"/>
<dbReference type="RefSeq" id="WP_197538317.1">
    <property type="nucleotide sequence ID" value="NZ_HG966617.1"/>
</dbReference>
<dbReference type="EMBL" id="HG966617">
    <property type="protein sequence ID" value="CDO59689.1"/>
    <property type="molecule type" value="Genomic_DNA"/>
</dbReference>
<dbReference type="Pfam" id="PF00487">
    <property type="entry name" value="FA_desaturase"/>
    <property type="match status" value="1"/>
</dbReference>
<feature type="transmembrane region" description="Helical" evidence="1">
    <location>
        <begin position="65"/>
        <end position="84"/>
    </location>
</feature>
<accession>X5MFA5</accession>
<name>X5MFA5_9HYPH</name>
<dbReference type="GO" id="GO:0016491">
    <property type="term" value="F:oxidoreductase activity"/>
    <property type="evidence" value="ECO:0007669"/>
    <property type="project" value="InterPro"/>
</dbReference>
<evidence type="ECO:0000313" key="4">
    <source>
        <dbReference type="Proteomes" id="UP000032160"/>
    </source>
</evidence>
<dbReference type="InterPro" id="IPR012171">
    <property type="entry name" value="Fatty_acid_desaturase"/>
</dbReference>
<evidence type="ECO:0000313" key="3">
    <source>
        <dbReference type="EMBL" id="CDO59689.1"/>
    </source>
</evidence>
<protein>
    <submittedName>
        <fullName evidence="3">Beta-carotene hydroxylase</fullName>
    </submittedName>
</protein>
<feature type="domain" description="Fatty acid desaturase" evidence="2">
    <location>
        <begin position="64"/>
        <end position="296"/>
    </location>
</feature>
<dbReference type="InterPro" id="IPR005804">
    <property type="entry name" value="FA_desaturase_dom"/>
</dbReference>
<dbReference type="Proteomes" id="UP000032160">
    <property type="component" value="Chromosome I"/>
</dbReference>
<feature type="transmembrane region" description="Helical" evidence="1">
    <location>
        <begin position="41"/>
        <end position="59"/>
    </location>
</feature>
<keyword evidence="1" id="KW-0472">Membrane</keyword>
<dbReference type="HOGENOM" id="CLU_078192_0_0_5"/>
<organism evidence="3 4">
    <name type="scientific">Candidatus Phaeomarinibacter ectocarpi</name>
    <dbReference type="NCBI Taxonomy" id="1458461"/>
    <lineage>
        <taxon>Bacteria</taxon>
        <taxon>Pseudomonadati</taxon>
        <taxon>Pseudomonadota</taxon>
        <taxon>Alphaproteobacteria</taxon>
        <taxon>Hyphomicrobiales</taxon>
        <taxon>Parvibaculaceae</taxon>
        <taxon>Candidatus Phaeomarinibacter</taxon>
    </lineage>
</organism>
<feature type="transmembrane region" description="Helical" evidence="1">
    <location>
        <begin position="195"/>
        <end position="219"/>
    </location>
</feature>
<sequence length="302" mass="34120">MSTMMNAATSTTTLTHERDAELRRQEFAIAKKYTGGTPWRIVFWGLGNFAFWLALWPLVMTGTLPLWAGFILASLCVTICYLPSHEAQHNNIARPNTSLRWLNELVGHVSTIPMLLPYRTARLTHLEHHAHTNNPELDPDYGVTAEGWWPAISKSFRARINRNGAGQNTAYAAALDRIGGEAAARARIEALAMNLAYWGILTALAWSGFALEALLLWWLPRHLGLTYIQLLLSWAPHHPGEQTGRYKDTRAFKYRFGNILAMGMEYHIIHHLHPSIPLHKNMPAYRELKPILEERGCDLGGL</sequence>
<evidence type="ECO:0000256" key="1">
    <source>
        <dbReference type="SAM" id="Phobius"/>
    </source>
</evidence>
<dbReference type="PANTHER" id="PTHR32100">
    <property type="entry name" value="OMEGA-6 FATTY ACID DESATURASE, CHLOROPLASTIC"/>
    <property type="match status" value="1"/>
</dbReference>
<dbReference type="KEGG" id="pect:BN1012_Phect1475"/>
<dbReference type="AlphaFoldDB" id="X5MFA5"/>
<keyword evidence="4" id="KW-1185">Reference proteome</keyword>
<reference evidence="3 4" key="1">
    <citation type="journal article" date="2014" name="Front. Genet.">
        <title>Genome and metabolic network of "Candidatus Phaeomarinobacter ectocarpi" Ec32, a new candidate genus of Alphaproteobacteria frequently associated with brown algae.</title>
        <authorList>
            <person name="Dittami S.M."/>
            <person name="Barbeyron T."/>
            <person name="Boyen C."/>
            <person name="Cambefort J."/>
            <person name="Collet G."/>
            <person name="Delage L."/>
            <person name="Gobet A."/>
            <person name="Groisillier A."/>
            <person name="Leblanc C."/>
            <person name="Michel G."/>
            <person name="Scornet D."/>
            <person name="Siegel A."/>
            <person name="Tapia J.E."/>
            <person name="Tonon T."/>
        </authorList>
    </citation>
    <scope>NUCLEOTIDE SEQUENCE [LARGE SCALE GENOMIC DNA]</scope>
    <source>
        <strain evidence="3 4">Ec32</strain>
    </source>
</reference>
<keyword evidence="1" id="KW-0812">Transmembrane</keyword>
<proteinExistence type="predicted"/>